<dbReference type="AlphaFoldDB" id="W5THH1"/>
<keyword evidence="3" id="KW-1185">Reference proteome</keyword>
<protein>
    <submittedName>
        <fullName evidence="2">SnoaL-like domain-containing protein</fullName>
    </submittedName>
</protein>
<evidence type="ECO:0000313" key="3">
    <source>
        <dbReference type="Proteomes" id="UP000019150"/>
    </source>
</evidence>
<dbReference type="Proteomes" id="UP000019150">
    <property type="component" value="Chromosome"/>
</dbReference>
<dbReference type="EMBL" id="CP006850">
    <property type="protein sequence ID" value="AHH18805.1"/>
    <property type="molecule type" value="Genomic_DNA"/>
</dbReference>
<dbReference type="InterPro" id="IPR037401">
    <property type="entry name" value="SnoaL-like"/>
</dbReference>
<dbReference type="Pfam" id="PF13577">
    <property type="entry name" value="SnoaL_4"/>
    <property type="match status" value="1"/>
</dbReference>
<dbReference type="InterPro" id="IPR032710">
    <property type="entry name" value="NTF2-like_dom_sf"/>
</dbReference>
<name>W5THH1_9NOCA</name>
<dbReference type="STRING" id="1415166.NONO_c40210"/>
<feature type="domain" description="SnoaL-like" evidence="1">
    <location>
        <begin position="10"/>
        <end position="128"/>
    </location>
</feature>
<dbReference type="eggNOG" id="COG5517">
    <property type="taxonomic scope" value="Bacteria"/>
</dbReference>
<dbReference type="HOGENOM" id="CLU_106738_10_0_11"/>
<dbReference type="Gene3D" id="3.10.450.50">
    <property type="match status" value="1"/>
</dbReference>
<dbReference type="RefSeq" id="WP_025350226.1">
    <property type="nucleotide sequence ID" value="NZ_CP006850.1"/>
</dbReference>
<evidence type="ECO:0000259" key="1">
    <source>
        <dbReference type="Pfam" id="PF13577"/>
    </source>
</evidence>
<evidence type="ECO:0000313" key="2">
    <source>
        <dbReference type="EMBL" id="AHH18805.1"/>
    </source>
</evidence>
<accession>W5THH1</accession>
<dbReference type="PATRIC" id="fig|1415166.3.peg.4126"/>
<organism evidence="2 3">
    <name type="scientific">Nocardia nova SH22a</name>
    <dbReference type="NCBI Taxonomy" id="1415166"/>
    <lineage>
        <taxon>Bacteria</taxon>
        <taxon>Bacillati</taxon>
        <taxon>Actinomycetota</taxon>
        <taxon>Actinomycetes</taxon>
        <taxon>Mycobacteriales</taxon>
        <taxon>Nocardiaceae</taxon>
        <taxon>Nocardia</taxon>
    </lineage>
</organism>
<dbReference type="KEGG" id="nno:NONO_c40210"/>
<proteinExistence type="predicted"/>
<reference evidence="2 3" key="1">
    <citation type="journal article" date="2014" name="Appl. Environ. Microbiol.">
        <title>Insights into the Microbial Degradation of Rubber and Gutta-Percha by Analysis of the Complete Genome of Nocardia nova SH22a.</title>
        <authorList>
            <person name="Luo Q."/>
            <person name="Hiessl S."/>
            <person name="Poehlein A."/>
            <person name="Daniel R."/>
            <person name="Steinbuchel A."/>
        </authorList>
    </citation>
    <scope>NUCLEOTIDE SEQUENCE [LARGE SCALE GENOMIC DNA]</scope>
    <source>
        <strain evidence="2">SH22a</strain>
    </source>
</reference>
<dbReference type="SUPFAM" id="SSF54427">
    <property type="entry name" value="NTF2-like"/>
    <property type="match status" value="1"/>
</dbReference>
<sequence length="145" mass="15941">MTTTDALIRDLADRAELAELVARHSLWVDEGFADTDRLFTDDVVVGSIHGDARGREALAALARKAHDAYVRTLHCKSNIVIEIDGDTATARAHDIAVYVIDDETEAVATAILRYNARRTADGWRFDRLEVSPVARTEPLARAVLG</sequence>
<dbReference type="OrthoDB" id="4941530at2"/>
<gene>
    <name evidence="2" type="ORF">NONO_c40210</name>
</gene>